<keyword evidence="2" id="KW-0732">Signal</keyword>
<proteinExistence type="predicted"/>
<evidence type="ECO:0000256" key="2">
    <source>
        <dbReference type="SAM" id="SignalP"/>
    </source>
</evidence>
<feature type="chain" id="PRO_5014319633" evidence="2">
    <location>
        <begin position="20"/>
        <end position="1025"/>
    </location>
</feature>
<feature type="region of interest" description="Disordered" evidence="1">
    <location>
        <begin position="440"/>
        <end position="461"/>
    </location>
</feature>
<feature type="compositionally biased region" description="Basic and acidic residues" evidence="1">
    <location>
        <begin position="917"/>
        <end position="948"/>
    </location>
</feature>
<feature type="compositionally biased region" description="Low complexity" evidence="1">
    <location>
        <begin position="1000"/>
        <end position="1014"/>
    </location>
</feature>
<dbReference type="STRING" id="105785.A0A2J7QVR1"/>
<name>A0A2J7QVR1_9NEOP</name>
<evidence type="ECO:0000256" key="1">
    <source>
        <dbReference type="SAM" id="MobiDB-lite"/>
    </source>
</evidence>
<dbReference type="AlphaFoldDB" id="A0A2J7QVR1"/>
<dbReference type="InParanoid" id="A0A2J7QVR1"/>
<feature type="region of interest" description="Disordered" evidence="1">
    <location>
        <begin position="757"/>
        <end position="821"/>
    </location>
</feature>
<evidence type="ECO:0000313" key="4">
    <source>
        <dbReference type="Proteomes" id="UP000235965"/>
    </source>
</evidence>
<feature type="region of interest" description="Disordered" evidence="1">
    <location>
        <begin position="690"/>
        <end position="735"/>
    </location>
</feature>
<feature type="compositionally biased region" description="Low complexity" evidence="1">
    <location>
        <begin position="530"/>
        <end position="540"/>
    </location>
</feature>
<feature type="compositionally biased region" description="Basic and acidic residues" evidence="1">
    <location>
        <begin position="848"/>
        <end position="860"/>
    </location>
</feature>
<feature type="compositionally biased region" description="Polar residues" evidence="1">
    <location>
        <begin position="768"/>
        <end position="781"/>
    </location>
</feature>
<feature type="compositionally biased region" description="Basic and acidic residues" evidence="1">
    <location>
        <begin position="956"/>
        <end position="991"/>
    </location>
</feature>
<feature type="compositionally biased region" description="Basic and acidic residues" evidence="1">
    <location>
        <begin position="595"/>
        <end position="616"/>
    </location>
</feature>
<feature type="region of interest" description="Disordered" evidence="1">
    <location>
        <begin position="569"/>
        <end position="658"/>
    </location>
</feature>
<evidence type="ECO:0000313" key="3">
    <source>
        <dbReference type="EMBL" id="PNF32662.1"/>
    </source>
</evidence>
<dbReference type="EMBL" id="NEVH01009772">
    <property type="protein sequence ID" value="PNF32662.1"/>
    <property type="molecule type" value="Genomic_DNA"/>
</dbReference>
<dbReference type="Proteomes" id="UP000235965">
    <property type="component" value="Unassembled WGS sequence"/>
</dbReference>
<sequence>MGLLLSVLVVCVGVLEVLACVRHFQDGYLPLWTPHCAVTSGYTSSYERWRKKPSDSCEFRSFDEVCGEVNHTANQTSENCLESSSNIRNGFAGKQIEKTSENNYPSTDCCYQHPKSDSRTGFAPSIDDHTEEACDYRNVSDISASSLVCDEGERKVVDKNVTNAVSSQRIPHAEYDTKCHERFAAEFPSHSRSEIHTVSIGTQYEVLDSGVQIENAVSLPYSLREEPFVNDVTEKDYISAKKRDVEDKVPSLDTGDELRTSYQRNYEDVHDDILGGKQPTQHDIFGPKAEAEIQSSCLHNERVCAGGKQDHQVLILEDEPSVPVLDCITSTFSGRIEERDQIPSTEIKSQSLSSDFTVDKPFSAGLELERQIPPPGHEINVPSSVLLTQEGKSDFGVSAGEPPVAIAEEPDTQPEGKILCFQNESAVPASPNCEHRFHVPSSETEETSVTPVEGNTEHNVPISYDGIESELAGTVYKEPACSLEVTDALKEIYGLNVYAESQTSLSVENIGEQLETDTHKGIEPTNSHRSATSATESTSSIHQGSEIVKQNNLENVCEAHSLNEENVGLEEDGTGTQHEVSDPRIGPGPSSSDFENEKDISITSKDSKQDVSESRLDSQTILSDTGIPLEEGSLRDSGFSGSNELAQPSICEGSSDVQTSSLTSLTPLTMDTSIQLSVSSPLTIDTSLETSASVSPLPADRQTSQSPPKVPSTPKKSKADISWPTFFPGTPVIKRPSVSFATPEAVFTSEDQDVLRQYAEEAPIDLSYDNSTETESETAYASSGEEKELESTGTPERSDSFEDEPDPVIYRERSPSNIVAGNDFSRKELKLHRRRSYKQKRYSSAIEIRTRDEETEDRSFSENNPGLTRATSVTEPKKRYKRPAKSSSFEDVMLRDIKGEPCLTATTEEISDVSFPDGRETEREETRQQEPKNFEEVSGETKEGRDVSDCLSVPTERNEPKHDKSKQQVKEEEVERKEAAKGQKEEVRGGKEEEEEYSVSEEQSSSQQKSPPKEAFWVSSEDGIH</sequence>
<comment type="caution">
    <text evidence="3">The sequence shown here is derived from an EMBL/GenBank/DDBJ whole genome shotgun (WGS) entry which is preliminary data.</text>
</comment>
<accession>A0A2J7QVR1</accession>
<protein>
    <submittedName>
        <fullName evidence="3">Uncharacterized protein</fullName>
    </submittedName>
</protein>
<gene>
    <name evidence="3" type="ORF">B7P43_G13127</name>
</gene>
<feature type="compositionally biased region" description="Low complexity" evidence="1">
    <location>
        <begin position="440"/>
        <end position="453"/>
    </location>
</feature>
<feature type="region of interest" description="Disordered" evidence="1">
    <location>
        <begin position="848"/>
        <end position="1025"/>
    </location>
</feature>
<keyword evidence="4" id="KW-1185">Reference proteome</keyword>
<organism evidence="3 4">
    <name type="scientific">Cryptotermes secundus</name>
    <dbReference type="NCBI Taxonomy" id="105785"/>
    <lineage>
        <taxon>Eukaryota</taxon>
        <taxon>Metazoa</taxon>
        <taxon>Ecdysozoa</taxon>
        <taxon>Arthropoda</taxon>
        <taxon>Hexapoda</taxon>
        <taxon>Insecta</taxon>
        <taxon>Pterygota</taxon>
        <taxon>Neoptera</taxon>
        <taxon>Polyneoptera</taxon>
        <taxon>Dictyoptera</taxon>
        <taxon>Blattodea</taxon>
        <taxon>Blattoidea</taxon>
        <taxon>Termitoidae</taxon>
        <taxon>Kalotermitidae</taxon>
        <taxon>Cryptotermitinae</taxon>
        <taxon>Cryptotermes</taxon>
    </lineage>
</organism>
<feature type="signal peptide" evidence="2">
    <location>
        <begin position="1"/>
        <end position="19"/>
    </location>
</feature>
<feature type="compositionally biased region" description="Basic and acidic residues" evidence="1">
    <location>
        <begin position="784"/>
        <end position="800"/>
    </location>
</feature>
<reference evidence="3 4" key="1">
    <citation type="submission" date="2017-12" db="EMBL/GenBank/DDBJ databases">
        <title>Hemimetabolous genomes reveal molecular basis of termite eusociality.</title>
        <authorList>
            <person name="Harrison M.C."/>
            <person name="Jongepier E."/>
            <person name="Robertson H.M."/>
            <person name="Arning N."/>
            <person name="Bitard-Feildel T."/>
            <person name="Chao H."/>
            <person name="Childers C.P."/>
            <person name="Dinh H."/>
            <person name="Doddapaneni H."/>
            <person name="Dugan S."/>
            <person name="Gowin J."/>
            <person name="Greiner C."/>
            <person name="Han Y."/>
            <person name="Hu H."/>
            <person name="Hughes D.S.T."/>
            <person name="Huylmans A.-K."/>
            <person name="Kemena C."/>
            <person name="Kremer L.P.M."/>
            <person name="Lee S.L."/>
            <person name="Lopez-Ezquerra A."/>
            <person name="Mallet L."/>
            <person name="Monroy-Kuhn J.M."/>
            <person name="Moser A."/>
            <person name="Murali S.C."/>
            <person name="Muzny D.M."/>
            <person name="Otani S."/>
            <person name="Piulachs M.-D."/>
            <person name="Poelchau M."/>
            <person name="Qu J."/>
            <person name="Schaub F."/>
            <person name="Wada-Katsumata A."/>
            <person name="Worley K.C."/>
            <person name="Xie Q."/>
            <person name="Ylla G."/>
            <person name="Poulsen M."/>
            <person name="Gibbs R.A."/>
            <person name="Schal C."/>
            <person name="Richards S."/>
            <person name="Belles X."/>
            <person name="Korb J."/>
            <person name="Bornberg-Bauer E."/>
        </authorList>
    </citation>
    <scope>NUCLEOTIDE SEQUENCE [LARGE SCALE GENOMIC DNA]</scope>
    <source>
        <tissue evidence="3">Whole body</tissue>
    </source>
</reference>
<dbReference type="OrthoDB" id="274660at2759"/>
<feature type="region of interest" description="Disordered" evidence="1">
    <location>
        <begin position="516"/>
        <end position="546"/>
    </location>
</feature>
<feature type="compositionally biased region" description="Polar residues" evidence="1">
    <location>
        <begin position="861"/>
        <end position="874"/>
    </location>
</feature>